<dbReference type="EMBL" id="MPUH01001594">
    <property type="protein sequence ID" value="OMJ66957.1"/>
    <property type="molecule type" value="Genomic_DNA"/>
</dbReference>
<keyword evidence="1" id="KW-0175">Coiled coil</keyword>
<reference evidence="3 4" key="1">
    <citation type="submission" date="2016-11" db="EMBL/GenBank/DDBJ databases">
        <title>The macronuclear genome of Stentor coeruleus: a giant cell with tiny introns.</title>
        <authorList>
            <person name="Slabodnick M."/>
            <person name="Ruby J.G."/>
            <person name="Reiff S.B."/>
            <person name="Swart E.C."/>
            <person name="Gosai S."/>
            <person name="Prabakaran S."/>
            <person name="Witkowska E."/>
            <person name="Larue G.E."/>
            <person name="Fisher S."/>
            <person name="Freeman R.M."/>
            <person name="Gunawardena J."/>
            <person name="Chu W."/>
            <person name="Stover N.A."/>
            <person name="Gregory B.D."/>
            <person name="Nowacki M."/>
            <person name="Derisi J."/>
            <person name="Roy S.W."/>
            <person name="Marshall W.F."/>
            <person name="Sood P."/>
        </authorList>
    </citation>
    <scope>NUCLEOTIDE SEQUENCE [LARGE SCALE GENOMIC DNA]</scope>
    <source>
        <strain evidence="3">WM001</strain>
    </source>
</reference>
<evidence type="ECO:0000313" key="4">
    <source>
        <dbReference type="Proteomes" id="UP000187209"/>
    </source>
</evidence>
<evidence type="ECO:0000256" key="2">
    <source>
        <dbReference type="SAM" id="MobiDB-lite"/>
    </source>
</evidence>
<protein>
    <submittedName>
        <fullName evidence="3">Uncharacterized protein</fullName>
    </submittedName>
</protein>
<comment type="caution">
    <text evidence="3">The sequence shown here is derived from an EMBL/GenBank/DDBJ whole genome shotgun (WGS) entry which is preliminary data.</text>
</comment>
<proteinExistence type="predicted"/>
<dbReference type="Proteomes" id="UP000187209">
    <property type="component" value="Unassembled WGS sequence"/>
</dbReference>
<feature type="compositionally biased region" description="Low complexity" evidence="2">
    <location>
        <begin position="34"/>
        <end position="47"/>
    </location>
</feature>
<gene>
    <name evidence="3" type="ORF">SteCoe_36019</name>
</gene>
<keyword evidence="4" id="KW-1185">Reference proteome</keyword>
<sequence>MDEDFCIEKVKVLEMQANYLRYLASIYPQMSPVQSSPASSNYSSQSPMRSSRNINLHDDIPIRTFEKPFEQILEEKLQQNSSFDSPNGNSINMNPISTPQTRFLKRGQGHLCSITRSLSSPRLKTLKNRFTNIQINSNSLDAEKVSELKKEIIVKNKIIKKQEREIAVKKRIDSEENRKRQERNRDKRVSPSKDEIDSLKKTVQRLIESDKVKTIKHQEEVKKLNTEISNLKRRVNELERKNNQLLYIKALNPALKNTYIRNQNERPREGQGKIKKYIEKVKLTGTKATKHAQDIIFDPQHSIIFNSEDFL</sequence>
<dbReference type="AlphaFoldDB" id="A0A1R2AR21"/>
<evidence type="ECO:0000256" key="1">
    <source>
        <dbReference type="SAM" id="Coils"/>
    </source>
</evidence>
<accession>A0A1R2AR21</accession>
<evidence type="ECO:0000313" key="3">
    <source>
        <dbReference type="EMBL" id="OMJ66957.1"/>
    </source>
</evidence>
<feature type="region of interest" description="Disordered" evidence="2">
    <location>
        <begin position="174"/>
        <end position="196"/>
    </location>
</feature>
<name>A0A1R2AR21_9CILI</name>
<feature type="coiled-coil region" evidence="1">
    <location>
        <begin position="214"/>
        <end position="248"/>
    </location>
</feature>
<feature type="region of interest" description="Disordered" evidence="2">
    <location>
        <begin position="34"/>
        <end position="53"/>
    </location>
</feature>
<organism evidence="3 4">
    <name type="scientific">Stentor coeruleus</name>
    <dbReference type="NCBI Taxonomy" id="5963"/>
    <lineage>
        <taxon>Eukaryota</taxon>
        <taxon>Sar</taxon>
        <taxon>Alveolata</taxon>
        <taxon>Ciliophora</taxon>
        <taxon>Postciliodesmatophora</taxon>
        <taxon>Heterotrichea</taxon>
        <taxon>Heterotrichida</taxon>
        <taxon>Stentoridae</taxon>
        <taxon>Stentor</taxon>
    </lineage>
</organism>